<reference evidence="1 2" key="1">
    <citation type="submission" date="2022-11" db="EMBL/GenBank/DDBJ databases">
        <title>Draft genome sequence of Saccharopolyspora sp. WRP15-2 isolated from rhizosphere soils of wild rice in Thailand.</title>
        <authorList>
            <person name="Duangmal K."/>
            <person name="Kammanee S."/>
            <person name="Muangham S."/>
        </authorList>
    </citation>
    <scope>NUCLEOTIDE SEQUENCE [LARGE SCALE GENOMIC DNA]</scope>
    <source>
        <strain evidence="1 2">WRP15-2</strain>
    </source>
</reference>
<gene>
    <name evidence="1" type="ORF">OU415_25545</name>
</gene>
<comment type="caution">
    <text evidence="1">The sequence shown here is derived from an EMBL/GenBank/DDBJ whole genome shotgun (WGS) entry which is preliminary data.</text>
</comment>
<dbReference type="RefSeq" id="WP_270951742.1">
    <property type="nucleotide sequence ID" value="NZ_JAQGLA010000053.1"/>
</dbReference>
<evidence type="ECO:0000313" key="1">
    <source>
        <dbReference type="EMBL" id="MDA3628822.1"/>
    </source>
</evidence>
<accession>A0ABT4V4B1</accession>
<protein>
    <submittedName>
        <fullName evidence="1">MarR family winged helix-turn-helix transcriptional regulator</fullName>
    </submittedName>
</protein>
<organism evidence="1 2">
    <name type="scientific">Saccharopolyspora oryzae</name>
    <dbReference type="NCBI Taxonomy" id="2997343"/>
    <lineage>
        <taxon>Bacteria</taxon>
        <taxon>Bacillati</taxon>
        <taxon>Actinomycetota</taxon>
        <taxon>Actinomycetes</taxon>
        <taxon>Pseudonocardiales</taxon>
        <taxon>Pseudonocardiaceae</taxon>
        <taxon>Saccharopolyspora</taxon>
    </lineage>
</organism>
<sequence length="219" mass="23820">MSAPNTAVPTNPVTTAETMRLHCLHVLRIAGFASPTAVAGFTGLDVGTVEAELDAATEAELCVRRDGRIAGHALTAAGRAWHAEELAAELERLGGRSAVEAADATFVELNGPFKQLCTDWQVRDGAPNDHGDPGYDRQIVDRLAELHPAAVRLTTELARAVPRYGWYPPRLENAWRRISNGEARAFTSPMADSYHDTWMALHQDLMSTLGRQRSANDGH</sequence>
<dbReference type="Proteomes" id="UP001210380">
    <property type="component" value="Unassembled WGS sequence"/>
</dbReference>
<keyword evidence="2" id="KW-1185">Reference proteome</keyword>
<proteinExistence type="predicted"/>
<dbReference type="EMBL" id="JAQGLA010000053">
    <property type="protein sequence ID" value="MDA3628822.1"/>
    <property type="molecule type" value="Genomic_DNA"/>
</dbReference>
<evidence type="ECO:0000313" key="2">
    <source>
        <dbReference type="Proteomes" id="UP001210380"/>
    </source>
</evidence>
<name>A0ABT4V4B1_9PSEU</name>